<keyword evidence="3" id="KW-1185">Reference proteome</keyword>
<evidence type="ECO:0000256" key="1">
    <source>
        <dbReference type="SAM" id="MobiDB-lite"/>
    </source>
</evidence>
<organism evidence="2 3">
    <name type="scientific">Heliocybe sulcata</name>
    <dbReference type="NCBI Taxonomy" id="5364"/>
    <lineage>
        <taxon>Eukaryota</taxon>
        <taxon>Fungi</taxon>
        <taxon>Dikarya</taxon>
        <taxon>Basidiomycota</taxon>
        <taxon>Agaricomycotina</taxon>
        <taxon>Agaricomycetes</taxon>
        <taxon>Gloeophyllales</taxon>
        <taxon>Gloeophyllaceae</taxon>
        <taxon>Heliocybe</taxon>
    </lineage>
</organism>
<reference evidence="2 3" key="1">
    <citation type="journal article" date="2019" name="Nat. Ecol. Evol.">
        <title>Megaphylogeny resolves global patterns of mushroom evolution.</title>
        <authorList>
            <person name="Varga T."/>
            <person name="Krizsan K."/>
            <person name="Foldi C."/>
            <person name="Dima B."/>
            <person name="Sanchez-Garcia M."/>
            <person name="Sanchez-Ramirez S."/>
            <person name="Szollosi G.J."/>
            <person name="Szarkandi J.G."/>
            <person name="Papp V."/>
            <person name="Albert L."/>
            <person name="Andreopoulos W."/>
            <person name="Angelini C."/>
            <person name="Antonin V."/>
            <person name="Barry K.W."/>
            <person name="Bougher N.L."/>
            <person name="Buchanan P."/>
            <person name="Buyck B."/>
            <person name="Bense V."/>
            <person name="Catcheside P."/>
            <person name="Chovatia M."/>
            <person name="Cooper J."/>
            <person name="Damon W."/>
            <person name="Desjardin D."/>
            <person name="Finy P."/>
            <person name="Geml J."/>
            <person name="Haridas S."/>
            <person name="Hughes K."/>
            <person name="Justo A."/>
            <person name="Karasinski D."/>
            <person name="Kautmanova I."/>
            <person name="Kiss B."/>
            <person name="Kocsube S."/>
            <person name="Kotiranta H."/>
            <person name="LaButti K.M."/>
            <person name="Lechner B.E."/>
            <person name="Liimatainen K."/>
            <person name="Lipzen A."/>
            <person name="Lukacs Z."/>
            <person name="Mihaltcheva S."/>
            <person name="Morgado L.N."/>
            <person name="Niskanen T."/>
            <person name="Noordeloos M.E."/>
            <person name="Ohm R.A."/>
            <person name="Ortiz-Santana B."/>
            <person name="Ovrebo C."/>
            <person name="Racz N."/>
            <person name="Riley R."/>
            <person name="Savchenko A."/>
            <person name="Shiryaev A."/>
            <person name="Soop K."/>
            <person name="Spirin V."/>
            <person name="Szebenyi C."/>
            <person name="Tomsovsky M."/>
            <person name="Tulloss R.E."/>
            <person name="Uehling J."/>
            <person name="Grigoriev I.V."/>
            <person name="Vagvolgyi C."/>
            <person name="Papp T."/>
            <person name="Martin F.M."/>
            <person name="Miettinen O."/>
            <person name="Hibbett D.S."/>
            <person name="Nagy L.G."/>
        </authorList>
    </citation>
    <scope>NUCLEOTIDE SEQUENCE [LARGE SCALE GENOMIC DNA]</scope>
    <source>
        <strain evidence="2 3">OMC1185</strain>
    </source>
</reference>
<feature type="compositionally biased region" description="Basic and acidic residues" evidence="1">
    <location>
        <begin position="108"/>
        <end position="127"/>
    </location>
</feature>
<dbReference type="Proteomes" id="UP000305948">
    <property type="component" value="Unassembled WGS sequence"/>
</dbReference>
<sequence>MLLLVKTRKHSHIANECYTEIPVMKLIGATATALVGSEHTGPKRRLWLRPRTAVMTRHWHPRPASKRNCDIWLALGYCPETEEQACLLRKALRDDAAQRLAVIHPRKTGQDAKRVESEKQRKAERARYAKSTKPQRWSVRKAANRKREVYKEGQEEEDCDSDLEEASSEEESEEKQESVVPPARAPMLSSLLDGVQPMKMKGTAKGFVIVDPKVVVLDAETGSDAGLDDWEDVATCIVTDNRVHAADRV</sequence>
<evidence type="ECO:0000313" key="2">
    <source>
        <dbReference type="EMBL" id="TFK48519.1"/>
    </source>
</evidence>
<name>A0A5C3MSR1_9AGAM</name>
<dbReference type="EMBL" id="ML213519">
    <property type="protein sequence ID" value="TFK48519.1"/>
    <property type="molecule type" value="Genomic_DNA"/>
</dbReference>
<dbReference type="AlphaFoldDB" id="A0A5C3MSR1"/>
<feature type="compositionally biased region" description="Acidic residues" evidence="1">
    <location>
        <begin position="154"/>
        <end position="174"/>
    </location>
</feature>
<accession>A0A5C3MSR1</accession>
<protein>
    <submittedName>
        <fullName evidence="2">Uncharacterized protein</fullName>
    </submittedName>
</protein>
<feature type="region of interest" description="Disordered" evidence="1">
    <location>
        <begin position="103"/>
        <end position="182"/>
    </location>
</feature>
<proteinExistence type="predicted"/>
<evidence type="ECO:0000313" key="3">
    <source>
        <dbReference type="Proteomes" id="UP000305948"/>
    </source>
</evidence>
<gene>
    <name evidence="2" type="ORF">OE88DRAFT_537780</name>
</gene>